<dbReference type="AlphaFoldDB" id="A0A178MCP7"/>
<accession>A0A178MCP7</accession>
<sequence length="212" mass="22654">MHAAMAQTNFKKADNVEALRDKGVAVQAVTPVYGQLIMYTIPKGFSPARQNVIGPSYIQELLPKGQKLTAWTEMITLSGAAGAAQRPNASAEGLVTLLAGGFQGACPDSFAGEGLTEFKINGHDVYVAVTGCGTLGTAPNAFSEMALIVAIKGKTDMYTLQWAERGKPSAKPIAIQKDKWAERFKKLMPVKLCPIVPNEKAPYPSCIAQKVE</sequence>
<proteinExistence type="predicted"/>
<gene>
    <name evidence="1" type="ORF">A6A04_06990</name>
</gene>
<comment type="caution">
    <text evidence="1">The sequence shown here is derived from an EMBL/GenBank/DDBJ whole genome shotgun (WGS) entry which is preliminary data.</text>
</comment>
<evidence type="ECO:0000313" key="2">
    <source>
        <dbReference type="Proteomes" id="UP000078428"/>
    </source>
</evidence>
<keyword evidence="2" id="KW-1185">Reference proteome</keyword>
<dbReference type="Proteomes" id="UP000078428">
    <property type="component" value="Unassembled WGS sequence"/>
</dbReference>
<evidence type="ECO:0000313" key="1">
    <source>
        <dbReference type="EMBL" id="OAN45634.1"/>
    </source>
</evidence>
<name>A0A178MCP7_9PROT</name>
<protein>
    <submittedName>
        <fullName evidence="1">Uncharacterized protein</fullName>
    </submittedName>
</protein>
<reference evidence="1 2" key="1">
    <citation type="submission" date="2016-04" db="EMBL/GenBank/DDBJ databases">
        <title>Draft genome sequence of freshwater magnetotactic bacteria Magnetospirillum marisnigri SP-1 and Magnetospirillum moscoviense BB-1.</title>
        <authorList>
            <person name="Koziaeva V."/>
            <person name="Dziuba M.V."/>
            <person name="Ivanov T.M."/>
            <person name="Kuznetsov B."/>
            <person name="Grouzdev D.S."/>
        </authorList>
    </citation>
    <scope>NUCLEOTIDE SEQUENCE [LARGE SCALE GENOMIC DNA]</scope>
    <source>
        <strain evidence="1 2">SP-1</strain>
    </source>
</reference>
<dbReference type="STRING" id="1285242.A6A04_06990"/>
<organism evidence="1 2">
    <name type="scientific">Paramagnetospirillum marisnigri</name>
    <dbReference type="NCBI Taxonomy" id="1285242"/>
    <lineage>
        <taxon>Bacteria</taxon>
        <taxon>Pseudomonadati</taxon>
        <taxon>Pseudomonadota</taxon>
        <taxon>Alphaproteobacteria</taxon>
        <taxon>Rhodospirillales</taxon>
        <taxon>Magnetospirillaceae</taxon>
        <taxon>Paramagnetospirillum</taxon>
    </lineage>
</organism>
<dbReference type="EMBL" id="LWQT01000098">
    <property type="protein sequence ID" value="OAN45634.1"/>
    <property type="molecule type" value="Genomic_DNA"/>
</dbReference>